<evidence type="ECO:0000313" key="2">
    <source>
        <dbReference type="EMBL" id="KAK2728896.1"/>
    </source>
</evidence>
<keyword evidence="3" id="KW-1185">Reference proteome</keyword>
<evidence type="ECO:0000256" key="1">
    <source>
        <dbReference type="SAM" id="MobiDB-lite"/>
    </source>
</evidence>
<name>A0AAE0CX76_COLKA</name>
<organism evidence="2 3">
    <name type="scientific">Colletotrichum kahawae</name>
    <name type="common">Coffee berry disease fungus</name>
    <dbReference type="NCBI Taxonomy" id="34407"/>
    <lineage>
        <taxon>Eukaryota</taxon>
        <taxon>Fungi</taxon>
        <taxon>Dikarya</taxon>
        <taxon>Ascomycota</taxon>
        <taxon>Pezizomycotina</taxon>
        <taxon>Sordariomycetes</taxon>
        <taxon>Hypocreomycetidae</taxon>
        <taxon>Glomerellales</taxon>
        <taxon>Glomerellaceae</taxon>
        <taxon>Colletotrichum</taxon>
        <taxon>Colletotrichum gloeosporioides species complex</taxon>
    </lineage>
</organism>
<gene>
    <name evidence="2" type="ORF">CKAH01_10724</name>
</gene>
<feature type="region of interest" description="Disordered" evidence="1">
    <location>
        <begin position="80"/>
        <end position="106"/>
    </location>
</feature>
<dbReference type="Proteomes" id="UP001281614">
    <property type="component" value="Unassembled WGS sequence"/>
</dbReference>
<feature type="compositionally biased region" description="Basic and acidic residues" evidence="1">
    <location>
        <begin position="83"/>
        <end position="106"/>
    </location>
</feature>
<dbReference type="EMBL" id="VYYT01000875">
    <property type="protein sequence ID" value="KAK2728896.1"/>
    <property type="molecule type" value="Genomic_DNA"/>
</dbReference>
<feature type="compositionally biased region" description="Polar residues" evidence="1">
    <location>
        <begin position="269"/>
        <end position="282"/>
    </location>
</feature>
<dbReference type="AlphaFoldDB" id="A0AAE0CX76"/>
<evidence type="ECO:0000313" key="3">
    <source>
        <dbReference type="Proteomes" id="UP001281614"/>
    </source>
</evidence>
<sequence length="483" mass="54459">MRQVLQGSPSQLPFRFGQLPVSLTTPPRAPPFPLTLPSHPARALTLPSNSSVPHNSRRLITANFLPLLVVTLFTPFSRANSSRGDKMSDFKDGRQRRTHKTRGEQNQRAIRDLNKAIRAIPGLYFYGRGNQSVVHRSVTGTLLGLFTDTTENPRGLSDLDRSLVAASRAKGLLETAIDITDRPTASHWTIVGVWKEVIEKMHHRGLSWQEKFTPKKVADVFDSLVRARSEYQRSPSYSREAPMRGFQNFLVSLDRWIAAKDKMKLLSKPHTSQHVQSPNQAIKSEESPEQQASEAPNLLRSGERTESPRATIGSTLGGHVQDIKHYPKNLGRASGAQAAAYSTTSSDEMNDALHAENDRLRAENMRQTMMIQAMALERGILKTACQQFDFSSKNLRAENATLRAGIATLHSDIATQHSTADRLRMNIERLQSIRDILWAEVRRYENPVQRAHGWLEWEADDLDAYLESLQHFTYARDHDLYSP</sequence>
<comment type="caution">
    <text evidence="2">The sequence shown here is derived from an EMBL/GenBank/DDBJ whole genome shotgun (WGS) entry which is preliminary data.</text>
</comment>
<proteinExistence type="predicted"/>
<accession>A0AAE0CX76</accession>
<reference evidence="2" key="1">
    <citation type="submission" date="2023-02" db="EMBL/GenBank/DDBJ databases">
        <title>Colletotrichum kahawae CIFC_Que2 genome sequencing and assembly.</title>
        <authorList>
            <person name="Baroncelli R."/>
        </authorList>
    </citation>
    <scope>NUCLEOTIDE SEQUENCE</scope>
    <source>
        <strain evidence="2">CIFC_Que2</strain>
    </source>
</reference>
<protein>
    <submittedName>
        <fullName evidence="2">Uncharacterized protein</fullName>
    </submittedName>
</protein>
<feature type="region of interest" description="Disordered" evidence="1">
    <location>
        <begin position="268"/>
        <end position="320"/>
    </location>
</feature>